<dbReference type="EMBL" id="CM055742">
    <property type="protein sequence ID" value="KAJ8000670.1"/>
    <property type="molecule type" value="Genomic_DNA"/>
</dbReference>
<name>A0ACC2GB17_DALPE</name>
<evidence type="ECO:0000313" key="2">
    <source>
        <dbReference type="Proteomes" id="UP001157502"/>
    </source>
</evidence>
<organism evidence="1 2">
    <name type="scientific">Dallia pectoralis</name>
    <name type="common">Alaska blackfish</name>
    <dbReference type="NCBI Taxonomy" id="75939"/>
    <lineage>
        <taxon>Eukaryota</taxon>
        <taxon>Metazoa</taxon>
        <taxon>Chordata</taxon>
        <taxon>Craniata</taxon>
        <taxon>Vertebrata</taxon>
        <taxon>Euteleostomi</taxon>
        <taxon>Actinopterygii</taxon>
        <taxon>Neopterygii</taxon>
        <taxon>Teleostei</taxon>
        <taxon>Protacanthopterygii</taxon>
        <taxon>Esociformes</taxon>
        <taxon>Umbridae</taxon>
        <taxon>Dallia</taxon>
    </lineage>
</organism>
<keyword evidence="2" id="KW-1185">Reference proteome</keyword>
<proteinExistence type="predicted"/>
<gene>
    <name evidence="1" type="ORF">DPEC_G00182770</name>
</gene>
<protein>
    <submittedName>
        <fullName evidence="1">Uncharacterized protein</fullName>
    </submittedName>
</protein>
<comment type="caution">
    <text evidence="1">The sequence shown here is derived from an EMBL/GenBank/DDBJ whole genome shotgun (WGS) entry which is preliminary data.</text>
</comment>
<evidence type="ECO:0000313" key="1">
    <source>
        <dbReference type="EMBL" id="KAJ8000670.1"/>
    </source>
</evidence>
<sequence length="128" mass="13728">MQPGGGSNSQPHHLQMFTSNNLSIIDETGRSDVMVAYRRPGPTNKWLLTKQARVALRRRAEQPGQREGEPGTELEDNCSTSAVSQPRSTAAGDGSAMTSEHLICGTSQALWRGKKLNMGSAAGSVKPH</sequence>
<accession>A0ACC2GB17</accession>
<dbReference type="Proteomes" id="UP001157502">
    <property type="component" value="Chromosome 15"/>
</dbReference>
<reference evidence="1" key="1">
    <citation type="submission" date="2021-05" db="EMBL/GenBank/DDBJ databases">
        <authorList>
            <person name="Pan Q."/>
            <person name="Jouanno E."/>
            <person name="Zahm M."/>
            <person name="Klopp C."/>
            <person name="Cabau C."/>
            <person name="Louis A."/>
            <person name="Berthelot C."/>
            <person name="Parey E."/>
            <person name="Roest Crollius H."/>
            <person name="Montfort J."/>
            <person name="Robinson-Rechavi M."/>
            <person name="Bouchez O."/>
            <person name="Lampietro C."/>
            <person name="Lopez Roques C."/>
            <person name="Donnadieu C."/>
            <person name="Postlethwait J."/>
            <person name="Bobe J."/>
            <person name="Dillon D."/>
            <person name="Chandos A."/>
            <person name="von Hippel F."/>
            <person name="Guiguen Y."/>
        </authorList>
    </citation>
    <scope>NUCLEOTIDE SEQUENCE</scope>
    <source>
        <strain evidence="1">YG-Jan2019</strain>
    </source>
</reference>